<evidence type="ECO:0000256" key="9">
    <source>
        <dbReference type="RuleBase" id="RU361173"/>
    </source>
</evidence>
<dbReference type="AlphaFoldDB" id="A0A8H7WHJ7"/>
<dbReference type="EMBL" id="JAFJYH010000014">
    <property type="protein sequence ID" value="KAG4424995.1"/>
    <property type="molecule type" value="Genomic_DNA"/>
</dbReference>
<evidence type="ECO:0000256" key="5">
    <source>
        <dbReference type="ARBA" id="ARBA00023239"/>
    </source>
</evidence>
<dbReference type="SUPFAM" id="SSF51126">
    <property type="entry name" value="Pectin lyase-like"/>
    <property type="match status" value="1"/>
</dbReference>
<dbReference type="PANTHER" id="PTHR31683:SF67">
    <property type="entry name" value="PECTIN LYASE F-RELATED"/>
    <property type="match status" value="1"/>
</dbReference>
<dbReference type="GO" id="GO:0047490">
    <property type="term" value="F:pectin lyase activity"/>
    <property type="evidence" value="ECO:0007669"/>
    <property type="project" value="UniProtKB-EC"/>
</dbReference>
<keyword evidence="9" id="KW-0964">Secreted</keyword>
<evidence type="ECO:0000259" key="11">
    <source>
        <dbReference type="SMART" id="SM00656"/>
    </source>
</evidence>
<reference evidence="12" key="1">
    <citation type="submission" date="2021-02" db="EMBL/GenBank/DDBJ databases">
        <title>Genome sequence Cadophora malorum strain M34.</title>
        <authorList>
            <person name="Stefanovic E."/>
            <person name="Vu D."/>
            <person name="Scully C."/>
            <person name="Dijksterhuis J."/>
            <person name="Roader J."/>
            <person name="Houbraken J."/>
        </authorList>
    </citation>
    <scope>NUCLEOTIDE SEQUENCE</scope>
    <source>
        <strain evidence="12">M34</strain>
    </source>
</reference>
<dbReference type="Gene3D" id="2.160.20.10">
    <property type="entry name" value="Single-stranded right-handed beta-helix, Pectin lyase-like"/>
    <property type="match status" value="1"/>
</dbReference>
<dbReference type="SMART" id="SM00656">
    <property type="entry name" value="Amb_all"/>
    <property type="match status" value="1"/>
</dbReference>
<dbReference type="EC" id="4.2.2.10" evidence="8"/>
<dbReference type="PANTHER" id="PTHR31683">
    <property type="entry name" value="PECTATE LYASE 18-RELATED"/>
    <property type="match status" value="1"/>
</dbReference>
<dbReference type="GO" id="GO:0000272">
    <property type="term" value="P:polysaccharide catabolic process"/>
    <property type="evidence" value="ECO:0007669"/>
    <property type="project" value="UniProtKB-KW"/>
</dbReference>
<keyword evidence="3" id="KW-1015">Disulfide bond</keyword>
<evidence type="ECO:0000256" key="8">
    <source>
        <dbReference type="ARBA" id="ARBA00039082"/>
    </source>
</evidence>
<dbReference type="InterPro" id="IPR012334">
    <property type="entry name" value="Pectin_lyas_fold"/>
</dbReference>
<evidence type="ECO:0000313" key="12">
    <source>
        <dbReference type="EMBL" id="KAG4424995.1"/>
    </source>
</evidence>
<keyword evidence="4" id="KW-0325">Glycoprotein</keyword>
<keyword evidence="9" id="KW-0624">Polysaccharide degradation</keyword>
<proteinExistence type="inferred from homology"/>
<evidence type="ECO:0000256" key="2">
    <source>
        <dbReference type="ARBA" id="ARBA00022729"/>
    </source>
</evidence>
<dbReference type="GO" id="GO:0030570">
    <property type="term" value="F:pectate lyase activity"/>
    <property type="evidence" value="ECO:0007669"/>
    <property type="project" value="InterPro"/>
</dbReference>
<dbReference type="OrthoDB" id="1637350at2759"/>
<accession>A0A8H7WHJ7</accession>
<organism evidence="12 13">
    <name type="scientific">Cadophora malorum</name>
    <dbReference type="NCBI Taxonomy" id="108018"/>
    <lineage>
        <taxon>Eukaryota</taxon>
        <taxon>Fungi</taxon>
        <taxon>Dikarya</taxon>
        <taxon>Ascomycota</taxon>
        <taxon>Pezizomycotina</taxon>
        <taxon>Leotiomycetes</taxon>
        <taxon>Helotiales</taxon>
        <taxon>Ploettnerulaceae</taxon>
        <taxon>Cadophora</taxon>
    </lineage>
</organism>
<dbReference type="Pfam" id="PF00544">
    <property type="entry name" value="Pectate_lyase_4"/>
    <property type="match status" value="1"/>
</dbReference>
<feature type="domain" description="Pectate lyase" evidence="11">
    <location>
        <begin position="91"/>
        <end position="289"/>
    </location>
</feature>
<name>A0A8H7WHJ7_9HELO</name>
<evidence type="ECO:0000256" key="4">
    <source>
        <dbReference type="ARBA" id="ARBA00023180"/>
    </source>
</evidence>
<comment type="subcellular location">
    <subcellularLocation>
        <location evidence="9">Secreted</location>
    </subcellularLocation>
</comment>
<dbReference type="InterPro" id="IPR045032">
    <property type="entry name" value="PEL"/>
</dbReference>
<keyword evidence="9" id="KW-0119">Carbohydrate metabolism</keyword>
<dbReference type="Proteomes" id="UP000664132">
    <property type="component" value="Unassembled WGS sequence"/>
</dbReference>
<comment type="caution">
    <text evidence="12">The sequence shown here is derived from an EMBL/GenBank/DDBJ whole genome shotgun (WGS) entry which is preliminary data.</text>
</comment>
<evidence type="ECO:0000256" key="3">
    <source>
        <dbReference type="ARBA" id="ARBA00023157"/>
    </source>
</evidence>
<evidence type="ECO:0000256" key="7">
    <source>
        <dbReference type="ARBA" id="ARBA00037631"/>
    </source>
</evidence>
<dbReference type="InterPro" id="IPR011050">
    <property type="entry name" value="Pectin_lyase_fold/virulence"/>
</dbReference>
<evidence type="ECO:0000256" key="10">
    <source>
        <dbReference type="SAM" id="SignalP"/>
    </source>
</evidence>
<dbReference type="InterPro" id="IPR002022">
    <property type="entry name" value="Pec_lyase"/>
</dbReference>
<feature type="chain" id="PRO_5034080874" description="pectin lyase" evidence="10">
    <location>
        <begin position="22"/>
        <end position="321"/>
    </location>
</feature>
<keyword evidence="5 9" id="KW-0456">Lyase</keyword>
<gene>
    <name evidence="12" type="ORF">IFR04_001765</name>
</gene>
<protein>
    <recommendedName>
        <fullName evidence="8">pectin lyase</fullName>
        <ecNumber evidence="8">4.2.2.10</ecNumber>
    </recommendedName>
</protein>
<keyword evidence="2 10" id="KW-0732">Signal</keyword>
<evidence type="ECO:0000256" key="6">
    <source>
        <dbReference type="ARBA" id="ARBA00036818"/>
    </source>
</evidence>
<comment type="catalytic activity">
    <reaction evidence="6">
        <text>Eliminative cleavage of (1-&gt;4)-alpha-D-galacturonan methyl ester to give oligosaccharides with 4-deoxy-6-O-methyl-alpha-D-galact-4-enuronosyl groups at their non-reducing ends.</text>
        <dbReference type="EC" id="4.2.2.10"/>
    </reaction>
</comment>
<evidence type="ECO:0000313" key="13">
    <source>
        <dbReference type="Proteomes" id="UP000664132"/>
    </source>
</evidence>
<feature type="signal peptide" evidence="10">
    <location>
        <begin position="1"/>
        <end position="21"/>
    </location>
</feature>
<comment type="function">
    <text evidence="7">Pectinolytic enzymes consist of four classes of enzymes: pectin lyase, polygalacturonase, pectin methylesterase and rhamnogalacturonase. Among pectinolytic enzymes, pectin lyase is the most important in depolymerization of pectin, since it cleaves internal glycosidic bonds of highly methylated pectins.</text>
</comment>
<sequence>MYSIIFLASLVLLLSPSLAVAQVNGTAYGFATGTTGRGNAVAAASKDIAQLATWLSDSTPRVILINKNFNFIGSEGQATEACCYRTACTPDMGEQTYIGTLSCGDSGKSATTTTITYDKDGITPLVVGSNKSIVGVGAAGIITGKGLHLPGTTKNVILQDVHITNVNPASVWGGDALSLDGNDGVWIDHCKFSKMGRMFIVSHYATSRFTVSNNEFDGATTTSATCNGYTYWGTMFVAEGDQATIDRNYWHDMSGRSPKLGADGVKTTIQATNSGGTWPSLKSTTPLNTMAVLEKYLVAPIKVGNTMTTVLQNAGVGKITV</sequence>
<comment type="similarity">
    <text evidence="1 9">Belongs to the polysaccharide lyase 1 family.</text>
</comment>
<keyword evidence="13" id="KW-1185">Reference proteome</keyword>
<dbReference type="GO" id="GO:0005576">
    <property type="term" value="C:extracellular region"/>
    <property type="evidence" value="ECO:0007669"/>
    <property type="project" value="UniProtKB-SubCell"/>
</dbReference>
<evidence type="ECO:0000256" key="1">
    <source>
        <dbReference type="ARBA" id="ARBA00010980"/>
    </source>
</evidence>